<feature type="transmembrane region" description="Helical" evidence="1">
    <location>
        <begin position="46"/>
        <end position="66"/>
    </location>
</feature>
<keyword evidence="1" id="KW-0472">Membrane</keyword>
<sequence>MVAQFGQNATEIAIRLLGLPLAAVAVILPLIVLLRGLRILPRDARLLAATLAIAGLMFLTATLVFADIEAIRLKESWAVGQASRYSVAPGILIGQAVILAAAGLAPVVFDRWLRVFTVATLILAFIADSTGDPWNSRGPSWADSVEQGRRECIAQSSARVQMTPTGVPKDWSADIACSWLTRP</sequence>
<dbReference type="EMBL" id="JAKZBV010000001">
    <property type="protein sequence ID" value="MCH6470024.1"/>
    <property type="molecule type" value="Genomic_DNA"/>
</dbReference>
<comment type="caution">
    <text evidence="2">The sequence shown here is derived from an EMBL/GenBank/DDBJ whole genome shotgun (WGS) entry which is preliminary data.</text>
</comment>
<accession>A0ABS9TZZ8</accession>
<evidence type="ECO:0000313" key="3">
    <source>
        <dbReference type="Proteomes" id="UP001202922"/>
    </source>
</evidence>
<evidence type="ECO:0000256" key="1">
    <source>
        <dbReference type="SAM" id="Phobius"/>
    </source>
</evidence>
<evidence type="ECO:0000313" key="2">
    <source>
        <dbReference type="EMBL" id="MCH6470024.1"/>
    </source>
</evidence>
<reference evidence="2 3" key="1">
    <citation type="submission" date="2022-03" db="EMBL/GenBank/DDBJ databases">
        <title>Sinomonas sp. isolated from a soil.</title>
        <authorList>
            <person name="Han J."/>
            <person name="Kim D.-U."/>
        </authorList>
    </citation>
    <scope>NUCLEOTIDE SEQUENCE [LARGE SCALE GENOMIC DNA]</scope>
    <source>
        <strain evidence="2 3">5-5</strain>
    </source>
</reference>
<organism evidence="2 3">
    <name type="scientific">Sinomonas terrae</name>
    <dbReference type="NCBI Taxonomy" id="2908838"/>
    <lineage>
        <taxon>Bacteria</taxon>
        <taxon>Bacillati</taxon>
        <taxon>Actinomycetota</taxon>
        <taxon>Actinomycetes</taxon>
        <taxon>Micrococcales</taxon>
        <taxon>Micrococcaceae</taxon>
        <taxon>Sinomonas</taxon>
    </lineage>
</organism>
<keyword evidence="1" id="KW-0812">Transmembrane</keyword>
<feature type="transmembrane region" description="Helical" evidence="1">
    <location>
        <begin position="12"/>
        <end position="34"/>
    </location>
</feature>
<proteinExistence type="predicted"/>
<gene>
    <name evidence="2" type="ORF">L0M17_08545</name>
</gene>
<keyword evidence="3" id="KW-1185">Reference proteome</keyword>
<protein>
    <submittedName>
        <fullName evidence="2">Uncharacterized protein</fullName>
    </submittedName>
</protein>
<dbReference type="RefSeq" id="WP_241053520.1">
    <property type="nucleotide sequence ID" value="NZ_JAKZBV010000001.1"/>
</dbReference>
<feature type="transmembrane region" description="Helical" evidence="1">
    <location>
        <begin position="86"/>
        <end position="105"/>
    </location>
</feature>
<dbReference type="Proteomes" id="UP001202922">
    <property type="component" value="Unassembled WGS sequence"/>
</dbReference>
<name>A0ABS9TZZ8_9MICC</name>
<keyword evidence="1" id="KW-1133">Transmembrane helix</keyword>